<dbReference type="EMBL" id="CAESPC010000095">
    <property type="protein sequence ID" value="CAB4367048.1"/>
    <property type="molecule type" value="Genomic_DNA"/>
</dbReference>
<organism evidence="1">
    <name type="scientific">freshwater metagenome</name>
    <dbReference type="NCBI Taxonomy" id="449393"/>
    <lineage>
        <taxon>unclassified sequences</taxon>
        <taxon>metagenomes</taxon>
        <taxon>ecological metagenomes</taxon>
    </lineage>
</organism>
<gene>
    <name evidence="1" type="ORF">UFOPK4180_00647</name>
</gene>
<reference evidence="1" key="1">
    <citation type="submission" date="2020-05" db="EMBL/GenBank/DDBJ databases">
        <authorList>
            <person name="Chiriac C."/>
            <person name="Salcher M."/>
            <person name="Ghai R."/>
            <person name="Kavagutti S V."/>
        </authorList>
    </citation>
    <scope>NUCLEOTIDE SEQUENCE</scope>
</reference>
<protein>
    <submittedName>
        <fullName evidence="1">Unannotated protein</fullName>
    </submittedName>
</protein>
<name>A0A6J6AEY8_9ZZZZ</name>
<sequence length="97" mass="10393">MVPFLFCGVKLLDVLPATTFPFTTHEKVLLTDEDHVAGFAVMLPPIFVKEIEGGDTTVTGSATLAGTRKKVGAAKSAKEVRTIKTLRILASPNYSLC</sequence>
<evidence type="ECO:0000313" key="1">
    <source>
        <dbReference type="EMBL" id="CAB4367048.1"/>
    </source>
</evidence>
<dbReference type="AlphaFoldDB" id="A0A6J6AEY8"/>
<accession>A0A6J6AEY8</accession>
<proteinExistence type="predicted"/>